<dbReference type="InterPro" id="IPR027417">
    <property type="entry name" value="P-loop_NTPase"/>
</dbReference>
<dbReference type="CDD" id="cd02035">
    <property type="entry name" value="ArsA"/>
    <property type="match status" value="1"/>
</dbReference>
<dbReference type="InterPro" id="IPR040612">
    <property type="entry name" value="ArsA_HSP20-like"/>
</dbReference>
<dbReference type="RefSeq" id="WP_011610669.1">
    <property type="nucleotide sequence ID" value="NC_008312.1"/>
</dbReference>
<dbReference type="eggNOG" id="COG0003">
    <property type="taxonomic scope" value="Bacteria"/>
</dbReference>
<dbReference type="HOGENOM" id="CLU_033948_0_0_3"/>
<evidence type="ECO:0000259" key="2">
    <source>
        <dbReference type="Pfam" id="PF02374"/>
    </source>
</evidence>
<comment type="similarity">
    <text evidence="1">Belongs to the arsA ATPase family.</text>
</comment>
<sequence>MTITYTFLGKGGTGKTTIAFATAKRYASQGKRVLFVGQEPASTLSLILGANIGPEPTEIDSNLKAVHIQAASLLESGWKELKKLEAEYIRTPFFKKVYGQELGVLPGVEGILTINAMQEYSASGKYDLIIYDGTGDKETLRLLGSAEIMSWYIRRFRQVILDSDLYKAISPFVQPVSNAILNVDWTGNNFSQPTEKINELLDNAKATIADPNRVAAYLVTTKDKAAIATARYLWGSAQQVNLTVGGVILNQADNVDNITAEFSPLSVTPVPHGSNENWQLLMDALPDFSQAVKAPKPIIIDIQKSQVSLFLPSFDKKQIGLIQDGPEVTIEAGDQRRNIFLPPPLSGRPVRGAKFKDDYLIISF</sequence>
<feature type="domain" description="ArsA/GET3 Anion-transporting ATPase-like" evidence="2">
    <location>
        <begin position="6"/>
        <end position="251"/>
    </location>
</feature>
<organism evidence="4">
    <name type="scientific">Trichodesmium erythraeum (strain IMS101)</name>
    <dbReference type="NCBI Taxonomy" id="203124"/>
    <lineage>
        <taxon>Bacteria</taxon>
        <taxon>Bacillati</taxon>
        <taxon>Cyanobacteriota</taxon>
        <taxon>Cyanophyceae</taxon>
        <taxon>Oscillatoriophycideae</taxon>
        <taxon>Oscillatoriales</taxon>
        <taxon>Microcoleaceae</taxon>
        <taxon>Trichodesmium</taxon>
    </lineage>
</organism>
<accession>Q117P6</accession>
<dbReference type="InterPro" id="IPR053262">
    <property type="entry name" value="ArsA_ATPase-like"/>
</dbReference>
<dbReference type="EMBL" id="CP000393">
    <property type="protein sequence ID" value="ABG50278.1"/>
    <property type="molecule type" value="Genomic_DNA"/>
</dbReference>
<dbReference type="Pfam" id="PF02374">
    <property type="entry name" value="ArsA_ATPase"/>
    <property type="match status" value="1"/>
</dbReference>
<dbReference type="OrthoDB" id="9780677at2"/>
<dbReference type="InterPro" id="IPR008978">
    <property type="entry name" value="HSP20-like_chaperone"/>
</dbReference>
<feature type="domain" description="ArsA HSP20-like" evidence="3">
    <location>
        <begin position="306"/>
        <end position="364"/>
    </location>
</feature>
<dbReference type="KEGG" id="ter:Tery_0875"/>
<dbReference type="Pfam" id="PF17886">
    <property type="entry name" value="ArsA_HSP20"/>
    <property type="match status" value="1"/>
</dbReference>
<evidence type="ECO:0000313" key="4">
    <source>
        <dbReference type="EMBL" id="ABG50278.1"/>
    </source>
</evidence>
<proteinExistence type="inferred from homology"/>
<evidence type="ECO:0000259" key="3">
    <source>
        <dbReference type="Pfam" id="PF17886"/>
    </source>
</evidence>
<dbReference type="Gene3D" id="3.40.50.300">
    <property type="entry name" value="P-loop containing nucleotide triphosphate hydrolases"/>
    <property type="match status" value="1"/>
</dbReference>
<dbReference type="AlphaFoldDB" id="Q117P6"/>
<reference evidence="4" key="1">
    <citation type="submission" date="2006-06" db="EMBL/GenBank/DDBJ databases">
        <title>Complete sequence of Trichodesmium erythraeum IMS101.</title>
        <authorList>
            <consortium name="US DOE Joint Genome Institute"/>
            <person name="Copeland A."/>
            <person name="Lucas S."/>
            <person name="Lapidus A."/>
            <person name="Barry K."/>
            <person name="Detter J.C."/>
            <person name="Glavina del Rio T."/>
            <person name="Hammon N."/>
            <person name="Israni S."/>
            <person name="Dalin E."/>
            <person name="Tice H."/>
            <person name="Pitluck S."/>
            <person name="Kiss H."/>
            <person name="Munk A.C."/>
            <person name="Brettin T."/>
            <person name="Bruce D."/>
            <person name="Han C."/>
            <person name="Tapia R."/>
            <person name="Gilna P."/>
            <person name="Schmutz J."/>
            <person name="Larimer F."/>
            <person name="Land M."/>
            <person name="Hauser L."/>
            <person name="Kyrpides N."/>
            <person name="Kim E."/>
            <person name="Richardson P."/>
        </authorList>
    </citation>
    <scope>NUCLEOTIDE SEQUENCE [LARGE SCALE GENOMIC DNA]</scope>
    <source>
        <strain evidence="4">IMS101</strain>
    </source>
</reference>
<dbReference type="PANTHER" id="PTHR43868:SF1">
    <property type="entry name" value="P-LOOP CONTAINING NUCLEOSIDE TRIPHOSPHATE HYDROLASES SUPERFAMILY PROTEIN"/>
    <property type="match status" value="1"/>
</dbReference>
<protein>
    <submittedName>
        <fullName evidence="4">Anion-transporting ATPase</fullName>
    </submittedName>
</protein>
<evidence type="ECO:0000256" key="1">
    <source>
        <dbReference type="ARBA" id="ARBA00011040"/>
    </source>
</evidence>
<dbReference type="PANTHER" id="PTHR43868">
    <property type="entry name" value="OS02G0711200 PROTEIN"/>
    <property type="match status" value="1"/>
</dbReference>
<name>Q117P6_TRIEI</name>
<dbReference type="SUPFAM" id="SSF52540">
    <property type="entry name" value="P-loop containing nucleoside triphosphate hydrolases"/>
    <property type="match status" value="1"/>
</dbReference>
<dbReference type="STRING" id="203124.Tery_0875"/>
<dbReference type="Gene3D" id="2.60.40.790">
    <property type="match status" value="1"/>
</dbReference>
<dbReference type="InterPro" id="IPR025723">
    <property type="entry name" value="ArsA/GET3_ATPase-like"/>
</dbReference>
<gene>
    <name evidence="4" type="ordered locus">Tery_0875</name>
</gene>